<dbReference type="EMBL" id="JACEIK010000009">
    <property type="protein sequence ID" value="MCD7446272.1"/>
    <property type="molecule type" value="Genomic_DNA"/>
</dbReference>
<dbReference type="Proteomes" id="UP000823775">
    <property type="component" value="Unassembled WGS sequence"/>
</dbReference>
<organism evidence="1 2">
    <name type="scientific">Datura stramonium</name>
    <name type="common">Jimsonweed</name>
    <name type="synonym">Common thornapple</name>
    <dbReference type="NCBI Taxonomy" id="4076"/>
    <lineage>
        <taxon>Eukaryota</taxon>
        <taxon>Viridiplantae</taxon>
        <taxon>Streptophyta</taxon>
        <taxon>Embryophyta</taxon>
        <taxon>Tracheophyta</taxon>
        <taxon>Spermatophyta</taxon>
        <taxon>Magnoliopsida</taxon>
        <taxon>eudicotyledons</taxon>
        <taxon>Gunneridae</taxon>
        <taxon>Pentapetalae</taxon>
        <taxon>asterids</taxon>
        <taxon>lamiids</taxon>
        <taxon>Solanales</taxon>
        <taxon>Solanaceae</taxon>
        <taxon>Solanoideae</taxon>
        <taxon>Datureae</taxon>
        <taxon>Datura</taxon>
    </lineage>
</organism>
<evidence type="ECO:0000313" key="2">
    <source>
        <dbReference type="Proteomes" id="UP000823775"/>
    </source>
</evidence>
<sequence length="143" mass="16034">MSVMGRHSADGPPPLPSLLNRRISKNILTEGGNDGLSLPLKFIESAVTPGIPRTLREGPSSYDSSYDSYDLTMTHIESRGLMSILRSISELHPMGTYHISYLLTWIIPRLIVLHVISKHFSESLPTILWYDPYHLGTKCRSLT</sequence>
<comment type="caution">
    <text evidence="1">The sequence shown here is derived from an EMBL/GenBank/DDBJ whole genome shotgun (WGS) entry which is preliminary data.</text>
</comment>
<gene>
    <name evidence="1" type="ORF">HAX54_050994</name>
</gene>
<reference evidence="1 2" key="1">
    <citation type="journal article" date="2021" name="BMC Genomics">
        <title>Datura genome reveals duplications of psychoactive alkaloid biosynthetic genes and high mutation rate following tissue culture.</title>
        <authorList>
            <person name="Rajewski A."/>
            <person name="Carter-House D."/>
            <person name="Stajich J."/>
            <person name="Litt A."/>
        </authorList>
    </citation>
    <scope>NUCLEOTIDE SEQUENCE [LARGE SCALE GENOMIC DNA]</scope>
    <source>
        <strain evidence="1">AR-01</strain>
    </source>
</reference>
<keyword evidence="2" id="KW-1185">Reference proteome</keyword>
<accession>A0ABS8RHY0</accession>
<name>A0ABS8RHY0_DATST</name>
<protein>
    <submittedName>
        <fullName evidence="1">Uncharacterized protein</fullName>
    </submittedName>
</protein>
<evidence type="ECO:0000313" key="1">
    <source>
        <dbReference type="EMBL" id="MCD7446272.1"/>
    </source>
</evidence>
<proteinExistence type="predicted"/>